<dbReference type="Pfam" id="PF08164">
    <property type="entry name" value="TRAUB"/>
    <property type="match status" value="1"/>
</dbReference>
<dbReference type="EMBL" id="CM026426">
    <property type="protein sequence ID" value="KAG0574250.1"/>
    <property type="molecule type" value="Genomic_DNA"/>
</dbReference>
<protein>
    <recommendedName>
        <fullName evidence="1">Apoptosis-antagonizing transcription factor C-terminal domain-containing protein</fullName>
    </recommendedName>
</protein>
<accession>A0A8T0HT84</accession>
<dbReference type="AlphaFoldDB" id="A0A8T0HT84"/>
<name>A0A8T0HT84_CERPU</name>
<comment type="caution">
    <text evidence="2">The sequence shown here is derived from an EMBL/GenBank/DDBJ whole genome shotgun (WGS) entry which is preliminary data.</text>
</comment>
<dbReference type="PANTHER" id="PTHR15565">
    <property type="entry name" value="AATF PROTEIN APOPTOSIS ANTAGONIZING TRANSCRIPTION FACTOR"/>
    <property type="match status" value="1"/>
</dbReference>
<organism evidence="2 3">
    <name type="scientific">Ceratodon purpureus</name>
    <name type="common">Fire moss</name>
    <name type="synonym">Dicranum purpureum</name>
    <dbReference type="NCBI Taxonomy" id="3225"/>
    <lineage>
        <taxon>Eukaryota</taxon>
        <taxon>Viridiplantae</taxon>
        <taxon>Streptophyta</taxon>
        <taxon>Embryophyta</taxon>
        <taxon>Bryophyta</taxon>
        <taxon>Bryophytina</taxon>
        <taxon>Bryopsida</taxon>
        <taxon>Dicranidae</taxon>
        <taxon>Pseudoditrichales</taxon>
        <taxon>Ditrichaceae</taxon>
        <taxon>Ceratodon</taxon>
    </lineage>
</organism>
<feature type="domain" description="Apoptosis-antagonizing transcription factor C-terminal" evidence="1">
    <location>
        <begin position="106"/>
        <end position="173"/>
    </location>
</feature>
<dbReference type="PANTHER" id="PTHR15565:SF0">
    <property type="entry name" value="PROTEIN AATF"/>
    <property type="match status" value="1"/>
</dbReference>
<evidence type="ECO:0000313" key="3">
    <source>
        <dbReference type="Proteomes" id="UP000822688"/>
    </source>
</evidence>
<dbReference type="Proteomes" id="UP000822688">
    <property type="component" value="Chromosome V"/>
</dbReference>
<dbReference type="InterPro" id="IPR039223">
    <property type="entry name" value="AATF/Bfr2"/>
</dbReference>
<keyword evidence="3" id="KW-1185">Reference proteome</keyword>
<evidence type="ECO:0000313" key="2">
    <source>
        <dbReference type="EMBL" id="KAG0574250.1"/>
    </source>
</evidence>
<dbReference type="InterPro" id="IPR012617">
    <property type="entry name" value="AATF_C"/>
</dbReference>
<reference evidence="2" key="1">
    <citation type="submission" date="2020-06" db="EMBL/GenBank/DDBJ databases">
        <title>WGS assembly of Ceratodon purpureus strain R40.</title>
        <authorList>
            <person name="Carey S.B."/>
            <person name="Jenkins J."/>
            <person name="Shu S."/>
            <person name="Lovell J.T."/>
            <person name="Sreedasyam A."/>
            <person name="Maumus F."/>
            <person name="Tiley G.P."/>
            <person name="Fernandez-Pozo N."/>
            <person name="Barry K."/>
            <person name="Chen C."/>
            <person name="Wang M."/>
            <person name="Lipzen A."/>
            <person name="Daum C."/>
            <person name="Saski C.A."/>
            <person name="Payton A.C."/>
            <person name="Mcbreen J.C."/>
            <person name="Conrad R.E."/>
            <person name="Kollar L.M."/>
            <person name="Olsson S."/>
            <person name="Huttunen S."/>
            <person name="Landis J.B."/>
            <person name="Wickett N.J."/>
            <person name="Johnson M.G."/>
            <person name="Rensing S.A."/>
            <person name="Grimwood J."/>
            <person name="Schmutz J."/>
            <person name="Mcdaniel S.F."/>
        </authorList>
    </citation>
    <scope>NUCLEOTIDE SEQUENCE</scope>
    <source>
        <strain evidence="2">R40</strain>
    </source>
</reference>
<gene>
    <name evidence="2" type="ORF">KC19_VG247100</name>
</gene>
<proteinExistence type="predicted"/>
<evidence type="ECO:0000259" key="1">
    <source>
        <dbReference type="Pfam" id="PF08164"/>
    </source>
</evidence>
<dbReference type="GO" id="GO:0005730">
    <property type="term" value="C:nucleolus"/>
    <property type="evidence" value="ECO:0007669"/>
    <property type="project" value="TreeGrafter"/>
</dbReference>
<sequence>MDVIYSSMTPYRNSSVDRWQRKSQLATGAAAAKGRFQAFNQSISQQLTSALSNPTQLIASIRSSQSKEQRTPGSVENVGATVAASDVTYEEGSTCDTEVVDDSEFYQQLLVEFLESSNPGGLEGIQGRQHTKKRKVVDRRASKGRKIRYSVFLYNVLDTIVNFMALEPIELPPMTSKPFSNLFGQRMTPVS</sequence>